<reference evidence="1 2" key="1">
    <citation type="journal article" date="2018" name="Nat. Biotechnol.">
        <title>A standardized bacterial taxonomy based on genome phylogeny substantially revises the tree of life.</title>
        <authorList>
            <person name="Parks D.H."/>
            <person name="Chuvochina M."/>
            <person name="Waite D.W."/>
            <person name="Rinke C."/>
            <person name="Skarshewski A."/>
            <person name="Chaumeil P.A."/>
            <person name="Hugenholtz P."/>
        </authorList>
    </citation>
    <scope>NUCLEOTIDE SEQUENCE [LARGE SCALE GENOMIC DNA]</scope>
    <source>
        <strain evidence="1">UBA9958</strain>
    </source>
</reference>
<name>A0A351RBD3_9PROT</name>
<proteinExistence type="predicted"/>
<comment type="caution">
    <text evidence="1">The sequence shown here is derived from an EMBL/GenBank/DDBJ whole genome shotgun (WGS) entry which is preliminary data.</text>
</comment>
<dbReference type="NCBIfam" id="NF041023">
    <property type="entry name" value="PP0621_fam"/>
    <property type="match status" value="1"/>
</dbReference>
<dbReference type="AlphaFoldDB" id="A0A351RBD3"/>
<organism evidence="1 2">
    <name type="scientific">Methylotenera mobilis</name>
    <dbReference type="NCBI Taxonomy" id="359408"/>
    <lineage>
        <taxon>Bacteria</taxon>
        <taxon>Pseudomonadati</taxon>
        <taxon>Pseudomonadota</taxon>
        <taxon>Betaproteobacteria</taxon>
        <taxon>Nitrosomonadales</taxon>
        <taxon>Methylophilaceae</taxon>
        <taxon>Methylotenera</taxon>
    </lineage>
</organism>
<dbReference type="Proteomes" id="UP000264313">
    <property type="component" value="Unassembled WGS sequence"/>
</dbReference>
<accession>A0A351RBD3</accession>
<dbReference type="InterPro" id="IPR049708">
    <property type="entry name" value="PP0621-like"/>
</dbReference>
<gene>
    <name evidence="1" type="ORF">DCW48_07200</name>
</gene>
<evidence type="ECO:0000313" key="1">
    <source>
        <dbReference type="EMBL" id="HBA09354.1"/>
    </source>
</evidence>
<protein>
    <submittedName>
        <fullName evidence="1">Uncharacterized protein</fullName>
    </submittedName>
</protein>
<dbReference type="EMBL" id="DNAA01000176">
    <property type="protein sequence ID" value="HBA09354.1"/>
    <property type="molecule type" value="Genomic_DNA"/>
</dbReference>
<dbReference type="STRING" id="1132855.GCA_000384255_00352"/>
<evidence type="ECO:0000313" key="2">
    <source>
        <dbReference type="Proteomes" id="UP000264313"/>
    </source>
</evidence>
<sequence length="77" mass="8931">MWKLIFWGIVIWLVIQLIKRGLSTNQNKSPAQKNQEETNIENMVECDQCHVHLPRSEAFLVDGKFYCTKAHIKSDAS</sequence>